<accession>A0A9X2CX74</accession>
<comment type="caution">
    <text evidence="3">The sequence shown here is derived from an EMBL/GenBank/DDBJ whole genome shotgun (WGS) entry which is preliminary data.</text>
</comment>
<dbReference type="Proteomes" id="UP001139150">
    <property type="component" value="Unassembled WGS sequence"/>
</dbReference>
<sequence>MKKASAFLMSVVAATVVITGCGEEATVERVDDETQASEQSETEVNWMEEKSDLTDQEQMIKSFVEQFYTTDMEARDKAIEDYIHPDVQPLFHLISGFTEESEITTVDANQFAIIESMEHEEDGEVGVITLARLQDDAGKIEEMVFFIYEEKLGWIFSPLVEDEDMRESYDELRTLLSADIPPKELLATLEEVNNKENEEDSSEEETNEVGTRNNPLTIGERVSLEYRDLFYGNVQVEMEMLEVISGDEAWELVQKGNPFNDEPGDNQEYVLAKFYVKVHEVEEEPFDLNHAQFDAVSAAGNSYDDFVSVSGLEPDLWNEMYEGAEREGYTYFLVDKDDDNPLAAFKRRSDAEVWFKLR</sequence>
<keyword evidence="4" id="KW-1185">Reference proteome</keyword>
<dbReference type="PROSITE" id="PS51257">
    <property type="entry name" value="PROKAR_LIPOPROTEIN"/>
    <property type="match status" value="1"/>
</dbReference>
<dbReference type="InterPro" id="IPR029050">
    <property type="entry name" value="Immunoprotect_excell_Ig-like"/>
</dbReference>
<feature type="compositionally biased region" description="Acidic residues" evidence="2">
    <location>
        <begin position="197"/>
        <end position="207"/>
    </location>
</feature>
<gene>
    <name evidence="3" type="ORF">MF646_22670</name>
</gene>
<evidence type="ECO:0000313" key="4">
    <source>
        <dbReference type="Proteomes" id="UP001139150"/>
    </source>
</evidence>
<evidence type="ECO:0000256" key="1">
    <source>
        <dbReference type="ARBA" id="ARBA00022729"/>
    </source>
</evidence>
<keyword evidence="1" id="KW-0732">Signal</keyword>
<protein>
    <submittedName>
        <fullName evidence="3">DUF4352 domain-containing protein</fullName>
    </submittedName>
</protein>
<reference evidence="3" key="1">
    <citation type="submission" date="2022-02" db="EMBL/GenBank/DDBJ databases">
        <title>Halalkalibacter sp. nov. isolated from Lonar Lake, India.</title>
        <authorList>
            <person name="Joshi A."/>
            <person name="Thite S."/>
            <person name="Lodha T."/>
        </authorList>
    </citation>
    <scope>NUCLEOTIDE SEQUENCE</scope>
    <source>
        <strain evidence="3">MEB205</strain>
    </source>
</reference>
<dbReference type="RefSeq" id="WP_250098759.1">
    <property type="nucleotide sequence ID" value="NZ_JAKRYL010000046.1"/>
</dbReference>
<name>A0A9X2CX74_9BACI</name>
<dbReference type="Gene3D" id="2.60.40.1240">
    <property type="match status" value="1"/>
</dbReference>
<dbReference type="AlphaFoldDB" id="A0A9X2CX74"/>
<evidence type="ECO:0000313" key="3">
    <source>
        <dbReference type="EMBL" id="MCL7749911.1"/>
    </source>
</evidence>
<feature type="region of interest" description="Disordered" evidence="2">
    <location>
        <begin position="191"/>
        <end position="214"/>
    </location>
</feature>
<organism evidence="3 4">
    <name type="scientific">Halalkalibacter alkaliphilus</name>
    <dbReference type="NCBI Taxonomy" id="2917993"/>
    <lineage>
        <taxon>Bacteria</taxon>
        <taxon>Bacillati</taxon>
        <taxon>Bacillota</taxon>
        <taxon>Bacilli</taxon>
        <taxon>Bacillales</taxon>
        <taxon>Bacillaceae</taxon>
        <taxon>Halalkalibacter</taxon>
    </lineage>
</organism>
<evidence type="ECO:0000256" key="2">
    <source>
        <dbReference type="SAM" id="MobiDB-lite"/>
    </source>
</evidence>
<dbReference type="EMBL" id="JAKRYL010000046">
    <property type="protein sequence ID" value="MCL7749911.1"/>
    <property type="molecule type" value="Genomic_DNA"/>
</dbReference>
<proteinExistence type="predicted"/>